<dbReference type="PANTHER" id="PTHR21075:SF0">
    <property type="entry name" value="ANAEROBIC RIBONUCLEOSIDE-TRIPHOSPHATE REDUCTASE"/>
    <property type="match status" value="1"/>
</dbReference>
<dbReference type="EMBL" id="AJGH01000057">
    <property type="protein sequence ID" value="EIC96154.1"/>
    <property type="molecule type" value="Genomic_DNA"/>
</dbReference>
<dbReference type="Gene3D" id="3.20.70.20">
    <property type="match status" value="1"/>
</dbReference>
<dbReference type="GO" id="GO:0004748">
    <property type="term" value="F:ribonucleoside-diphosphate reductase activity, thioredoxin disulfide as acceptor"/>
    <property type="evidence" value="ECO:0007669"/>
    <property type="project" value="TreeGrafter"/>
</dbReference>
<proteinExistence type="predicted"/>
<dbReference type="GO" id="GO:0008998">
    <property type="term" value="F:ribonucleoside-triphosphate reductase (thioredoxin) activity"/>
    <property type="evidence" value="ECO:0007669"/>
    <property type="project" value="InterPro"/>
</dbReference>
<dbReference type="PANTHER" id="PTHR21075">
    <property type="entry name" value="ANAEROBIC RIBONUCLEOSIDE-TRIPHOSPHATE REDUCTASE"/>
    <property type="match status" value="1"/>
</dbReference>
<dbReference type="GO" id="GO:0031250">
    <property type="term" value="C:anaerobic ribonucleoside-triphosphate reductase complex"/>
    <property type="evidence" value="ECO:0007669"/>
    <property type="project" value="TreeGrafter"/>
</dbReference>
<evidence type="ECO:0000313" key="2">
    <source>
        <dbReference type="Proteomes" id="UP000005039"/>
    </source>
</evidence>
<dbReference type="InterPro" id="IPR012833">
    <property type="entry name" value="NrdD"/>
</dbReference>
<accession>I0R8Z6</accession>
<protein>
    <submittedName>
        <fullName evidence="1">Anaerobic ribonucleoside-triphosphate reductase domain protein</fullName>
    </submittedName>
</protein>
<keyword evidence="2" id="KW-1185">Reference proteome</keyword>
<comment type="caution">
    <text evidence="1">The sequence shown here is derived from an EMBL/GenBank/DDBJ whole genome shotgun (WGS) entry which is preliminary data.</text>
</comment>
<dbReference type="GO" id="GO:0006260">
    <property type="term" value="P:DNA replication"/>
    <property type="evidence" value="ECO:0007669"/>
    <property type="project" value="InterPro"/>
</dbReference>
<dbReference type="Pfam" id="PF13597">
    <property type="entry name" value="NRDD"/>
    <property type="match status" value="1"/>
</dbReference>
<dbReference type="GO" id="GO:0009265">
    <property type="term" value="P:2'-deoxyribonucleotide biosynthetic process"/>
    <property type="evidence" value="ECO:0007669"/>
    <property type="project" value="TreeGrafter"/>
</dbReference>
<dbReference type="AlphaFoldDB" id="I0R8Z6"/>
<dbReference type="eggNOG" id="COG1328">
    <property type="taxonomic scope" value="Bacteria"/>
</dbReference>
<dbReference type="SUPFAM" id="SSF51998">
    <property type="entry name" value="PFL-like glycyl radical enzymes"/>
    <property type="match status" value="1"/>
</dbReference>
<evidence type="ECO:0000313" key="1">
    <source>
        <dbReference type="EMBL" id="EIC96154.1"/>
    </source>
</evidence>
<gene>
    <name evidence="1" type="ORF">HMPREF9970_0044</name>
</gene>
<reference evidence="1 2" key="1">
    <citation type="submission" date="2012-03" db="EMBL/GenBank/DDBJ databases">
        <authorList>
            <person name="Durkin A.S."/>
            <person name="McCorrison J."/>
            <person name="Torralba M."/>
            <person name="Gillis M."/>
            <person name="Methe B."/>
            <person name="Sutton G."/>
            <person name="Nelson K.E."/>
        </authorList>
    </citation>
    <scope>NUCLEOTIDE SEQUENCE [LARGE SCALE GENOMIC DNA]</scope>
    <source>
        <strain evidence="1 2">F0468</strain>
    </source>
</reference>
<name>I0R8Z6_9FIRM</name>
<dbReference type="PATRIC" id="fig|1095750.3.peg.1081"/>
<dbReference type="Proteomes" id="UP000005039">
    <property type="component" value="Unassembled WGS sequence"/>
</dbReference>
<sequence length="355" mass="41056">MMYPEYLSLTGDRGIVCEVYKKYKKVISPMCCRAFLTKWFERGGENPADDSDSPVFTGRFNIGVVSLNLPMILAKAMEDNKDFYEVLDCYLEIVRKIHKSTYKFLTQKRAYTNPLAFMQGGLYGGHLNRDDKIEPLLKSATASFGITALNELQYLYNRKSIVEDGKFVLEVAEYINIKVTEFQRLDHIQYSVYGTLAESLCGKQVKSFRDKFGNIENVSDRDYFSNSFHCHVSEDITQIEKQDYEARFWDFFNGGKIQYVRVDVPYNIEGLEAYVTHAMKLGLYEGINISLAYCDNCWYQWNNIGSDRPDTCPRCGKKEMTMIDRMCGYIAFTKIHGKSRLNDAKMAEIHDRISM</sequence>
<organism evidence="1 2">
    <name type="scientific">Lachnoanaerobaculum saburreum F0468</name>
    <dbReference type="NCBI Taxonomy" id="1095750"/>
    <lineage>
        <taxon>Bacteria</taxon>
        <taxon>Bacillati</taxon>
        <taxon>Bacillota</taxon>
        <taxon>Clostridia</taxon>
        <taxon>Lachnospirales</taxon>
        <taxon>Lachnospiraceae</taxon>
        <taxon>Lachnoanaerobaculum</taxon>
    </lineage>
</organism>